<evidence type="ECO:0000313" key="1">
    <source>
        <dbReference type="EMBL" id="CAB4171276.1"/>
    </source>
</evidence>
<dbReference type="EMBL" id="LR797381">
    <property type="protein sequence ID" value="CAB4212794.1"/>
    <property type="molecule type" value="Genomic_DNA"/>
</dbReference>
<proteinExistence type="predicted"/>
<evidence type="ECO:0000313" key="4">
    <source>
        <dbReference type="EMBL" id="CAB4212794.1"/>
    </source>
</evidence>
<evidence type="ECO:0000313" key="3">
    <source>
        <dbReference type="EMBL" id="CAB4198998.1"/>
    </source>
</evidence>
<dbReference type="EMBL" id="LR796864">
    <property type="protein sequence ID" value="CAB4171276.1"/>
    <property type="molecule type" value="Genomic_DNA"/>
</dbReference>
<dbReference type="EMBL" id="LR797033">
    <property type="protein sequence ID" value="CAB4183083.1"/>
    <property type="molecule type" value="Genomic_DNA"/>
</dbReference>
<dbReference type="SUPFAM" id="SSF56235">
    <property type="entry name" value="N-terminal nucleophile aminohydrolases (Ntn hydrolases)"/>
    <property type="match status" value="1"/>
</dbReference>
<accession>A0A6J5QFK1</accession>
<organism evidence="2">
    <name type="scientific">uncultured Caudovirales phage</name>
    <dbReference type="NCBI Taxonomy" id="2100421"/>
    <lineage>
        <taxon>Viruses</taxon>
        <taxon>Duplodnaviria</taxon>
        <taxon>Heunggongvirae</taxon>
        <taxon>Uroviricota</taxon>
        <taxon>Caudoviricetes</taxon>
        <taxon>Peduoviridae</taxon>
        <taxon>Maltschvirus</taxon>
        <taxon>Maltschvirus maltsch</taxon>
    </lineage>
</organism>
<dbReference type="EMBL" id="LR797281">
    <property type="protein sequence ID" value="CAB4198998.1"/>
    <property type="molecule type" value="Genomic_DNA"/>
</dbReference>
<gene>
    <name evidence="2" type="ORF">UFOVP1091_35</name>
    <name evidence="3" type="ORF">UFOVP1335_11</name>
    <name evidence="4" type="ORF">UFOVP1445_35</name>
    <name evidence="1" type="ORF">UFOVP914_32</name>
</gene>
<evidence type="ECO:0000313" key="2">
    <source>
        <dbReference type="EMBL" id="CAB4183083.1"/>
    </source>
</evidence>
<dbReference type="Gene3D" id="3.60.20.10">
    <property type="entry name" value="Glutamine Phosphoribosylpyrophosphate, subunit 1, domain 1"/>
    <property type="match status" value="1"/>
</dbReference>
<dbReference type="InterPro" id="IPR029055">
    <property type="entry name" value="Ntn_hydrolases_N"/>
</dbReference>
<protein>
    <submittedName>
        <fullName evidence="2">Gn_AT_II domain containing protein</fullName>
    </submittedName>
</protein>
<reference evidence="2" key="1">
    <citation type="submission" date="2020-05" db="EMBL/GenBank/DDBJ databases">
        <authorList>
            <person name="Chiriac C."/>
            <person name="Salcher M."/>
            <person name="Ghai R."/>
            <person name="Kavagutti S V."/>
        </authorList>
    </citation>
    <scope>NUCLEOTIDE SEQUENCE</scope>
</reference>
<dbReference type="CDD" id="cd00352">
    <property type="entry name" value="Gn_AT_II"/>
    <property type="match status" value="1"/>
</dbReference>
<sequence length="335" mass="37798">MVNNMCLLTLIPPTITLDYDRAKRAALSNPDGFGFAIHAGTAIIKDHDMDFDKLWVRWSELTKIYNNNASLFHWRISTHGTTSVDNCHPFDVGDSNNVVLGHNGMLPITMPINDTRSDTKLFAQFVLPSLGGAVALDNPSVFKNIEEWATGSKLVVLSADPKTEFDWYILNETAGHWAHDMWWSNASYKPFTYSNYTGYGGYTAKPYTSPYLGWDYDDDEGAEEAQLEQLELGWTRDDTEQYILEELYQDDIIDTIMSFTDYSEYEFAKVTCNNCKAVYYVDALDASATHCGDCTACLACGKPGCNCWDGYEYGQSFLNWDTIRGEVNVETQIKS</sequence>
<name>A0A6J5QFK1_9CAUD</name>